<dbReference type="eggNOG" id="KOG2820">
    <property type="taxonomic scope" value="Eukaryota"/>
</dbReference>
<comment type="similarity">
    <text evidence="2">Belongs to the MSOX/MTOX family.</text>
</comment>
<dbReference type="RefSeq" id="XP_008715853.1">
    <property type="nucleotide sequence ID" value="XM_008717631.1"/>
</dbReference>
<accession>W2S074</accession>
<protein>
    <recommendedName>
        <fullName evidence="6">FAD dependent oxidoreductase domain-containing protein</fullName>
    </recommendedName>
</protein>
<dbReference type="PANTHER" id="PTHR10961:SF15">
    <property type="entry name" value="FAD DEPENDENT OXIDOREDUCTASE DOMAIN-CONTAINING PROTEIN"/>
    <property type="match status" value="1"/>
</dbReference>
<dbReference type="InterPro" id="IPR036188">
    <property type="entry name" value="FAD/NAD-bd_sf"/>
</dbReference>
<comment type="cofactor">
    <cofactor evidence="1">
        <name>FAD</name>
        <dbReference type="ChEBI" id="CHEBI:57692"/>
    </cofactor>
</comment>
<dbReference type="SUPFAM" id="SSF51905">
    <property type="entry name" value="FAD/NAD(P)-binding domain"/>
    <property type="match status" value="1"/>
</dbReference>
<sequence>MASPPLAKNDPIAIVGAGIFGLSTALHLARRGYTSVTIFDKQPYHETHYDYFKGCDAASADCNKIFRCAYGKQSEYMRMSLEARDEWMAWNEELQTGKLVPPGMSTRDCVFVGNGNLSLTEERELPEFEVETVRNMERLGWGETQLVTTDKGDLEVAKRKGFEGMMDPFRRGERAKSYLGVLDTLGGTNYADKACRFALAKVVALGVKTVFGEREGTFREYVYESGKVSGIRTLDGHIHKAARVVMACGGWTPSLVPELDHLCETTAGSVVIFRIPKDSPLMERYSAKNFPSWTWNVRDGPTGGLYGFPVTEDGLFKIGYRGEKFTNPKVQRDGKERSVPATRYTTEEQMKQIPQQAWKVIQHFLQQYTPELLQEPGVKVEISRICWYTDSWDNHYVIDFVPELDRRVLIATGGSGHAFKYLPNIGKYIADVLEGKESDRELLQKWRWRSRADNPTTTSPIVNTLMEGQEGPRVLRKQKLTQETLVLPGTAHL</sequence>
<evidence type="ECO:0000256" key="4">
    <source>
        <dbReference type="ARBA" id="ARBA00022827"/>
    </source>
</evidence>
<dbReference type="GO" id="GO:0008115">
    <property type="term" value="F:sarcosine oxidase activity"/>
    <property type="evidence" value="ECO:0007669"/>
    <property type="project" value="TreeGrafter"/>
</dbReference>
<evidence type="ECO:0000256" key="3">
    <source>
        <dbReference type="ARBA" id="ARBA00022630"/>
    </source>
</evidence>
<dbReference type="VEuPathDB" id="FungiDB:HMPREF1541_03279"/>
<dbReference type="HOGENOM" id="CLU_007884_0_0_1"/>
<dbReference type="AlphaFoldDB" id="W2S074"/>
<dbReference type="EMBL" id="KB822719">
    <property type="protein sequence ID" value="ETN41344.1"/>
    <property type="molecule type" value="Genomic_DNA"/>
</dbReference>
<dbReference type="Proteomes" id="UP000030752">
    <property type="component" value="Unassembled WGS sequence"/>
</dbReference>
<dbReference type="GeneID" id="19970618"/>
<dbReference type="SUPFAM" id="SSF54373">
    <property type="entry name" value="FAD-linked reductases, C-terminal domain"/>
    <property type="match status" value="1"/>
</dbReference>
<evidence type="ECO:0000313" key="8">
    <source>
        <dbReference type="Proteomes" id="UP000030752"/>
    </source>
</evidence>
<reference evidence="7 8" key="1">
    <citation type="submission" date="2013-03" db="EMBL/GenBank/DDBJ databases">
        <title>The Genome Sequence of Phialophora europaea CBS 101466.</title>
        <authorList>
            <consortium name="The Broad Institute Genomics Platform"/>
            <person name="Cuomo C."/>
            <person name="de Hoog S."/>
            <person name="Gorbushina A."/>
            <person name="Walker B."/>
            <person name="Young S.K."/>
            <person name="Zeng Q."/>
            <person name="Gargeya S."/>
            <person name="Fitzgerald M."/>
            <person name="Haas B."/>
            <person name="Abouelleil A."/>
            <person name="Allen A.W."/>
            <person name="Alvarado L."/>
            <person name="Arachchi H.M."/>
            <person name="Berlin A.M."/>
            <person name="Chapman S.B."/>
            <person name="Gainer-Dewar J."/>
            <person name="Goldberg J."/>
            <person name="Griggs A."/>
            <person name="Gujja S."/>
            <person name="Hansen M."/>
            <person name="Howarth C."/>
            <person name="Imamovic A."/>
            <person name="Ireland A."/>
            <person name="Larimer J."/>
            <person name="McCowan C."/>
            <person name="Murphy C."/>
            <person name="Pearson M."/>
            <person name="Poon T.W."/>
            <person name="Priest M."/>
            <person name="Roberts A."/>
            <person name="Saif S."/>
            <person name="Shea T."/>
            <person name="Sisk P."/>
            <person name="Sykes S."/>
            <person name="Wortman J."/>
            <person name="Nusbaum C."/>
            <person name="Birren B."/>
        </authorList>
    </citation>
    <scope>NUCLEOTIDE SEQUENCE [LARGE SCALE GENOMIC DNA]</scope>
    <source>
        <strain evidence="7 8">CBS 101466</strain>
    </source>
</reference>
<dbReference type="Gene3D" id="3.30.9.10">
    <property type="entry name" value="D-Amino Acid Oxidase, subunit A, domain 2"/>
    <property type="match status" value="1"/>
</dbReference>
<dbReference type="OrthoDB" id="2219495at2759"/>
<dbReference type="PANTHER" id="PTHR10961">
    <property type="entry name" value="PEROXISOMAL SARCOSINE OXIDASE"/>
    <property type="match status" value="1"/>
</dbReference>
<organism evidence="7 8">
    <name type="scientific">Cyphellophora europaea (strain CBS 101466)</name>
    <name type="common">Phialophora europaea</name>
    <dbReference type="NCBI Taxonomy" id="1220924"/>
    <lineage>
        <taxon>Eukaryota</taxon>
        <taxon>Fungi</taxon>
        <taxon>Dikarya</taxon>
        <taxon>Ascomycota</taxon>
        <taxon>Pezizomycotina</taxon>
        <taxon>Eurotiomycetes</taxon>
        <taxon>Chaetothyriomycetidae</taxon>
        <taxon>Chaetothyriales</taxon>
        <taxon>Cyphellophoraceae</taxon>
        <taxon>Cyphellophora</taxon>
    </lineage>
</organism>
<evidence type="ECO:0000259" key="6">
    <source>
        <dbReference type="Pfam" id="PF01266"/>
    </source>
</evidence>
<keyword evidence="8" id="KW-1185">Reference proteome</keyword>
<dbReference type="Gene3D" id="3.50.50.60">
    <property type="entry name" value="FAD/NAD(P)-binding domain"/>
    <property type="match status" value="1"/>
</dbReference>
<dbReference type="InParanoid" id="W2S074"/>
<evidence type="ECO:0000256" key="5">
    <source>
        <dbReference type="ARBA" id="ARBA00023002"/>
    </source>
</evidence>
<dbReference type="Pfam" id="PF01266">
    <property type="entry name" value="DAO"/>
    <property type="match status" value="1"/>
</dbReference>
<keyword evidence="5" id="KW-0560">Oxidoreductase</keyword>
<name>W2S074_CYPE1</name>
<dbReference type="InterPro" id="IPR006076">
    <property type="entry name" value="FAD-dep_OxRdtase"/>
</dbReference>
<evidence type="ECO:0000256" key="2">
    <source>
        <dbReference type="ARBA" id="ARBA00010989"/>
    </source>
</evidence>
<dbReference type="STRING" id="1220924.W2S074"/>
<dbReference type="InterPro" id="IPR045170">
    <property type="entry name" value="MTOX"/>
</dbReference>
<proteinExistence type="inferred from homology"/>
<gene>
    <name evidence="7" type="ORF">HMPREF1541_03279</name>
</gene>
<evidence type="ECO:0000313" key="7">
    <source>
        <dbReference type="EMBL" id="ETN41344.1"/>
    </source>
</evidence>
<feature type="domain" description="FAD dependent oxidoreductase" evidence="6">
    <location>
        <begin position="12"/>
        <end position="431"/>
    </location>
</feature>
<keyword evidence="4" id="KW-0274">FAD</keyword>
<keyword evidence="3" id="KW-0285">Flavoprotein</keyword>
<dbReference type="GO" id="GO:0050660">
    <property type="term" value="F:flavin adenine dinucleotide binding"/>
    <property type="evidence" value="ECO:0007669"/>
    <property type="project" value="InterPro"/>
</dbReference>
<evidence type="ECO:0000256" key="1">
    <source>
        <dbReference type="ARBA" id="ARBA00001974"/>
    </source>
</evidence>